<dbReference type="InterPro" id="IPR000210">
    <property type="entry name" value="BTB/POZ_dom"/>
</dbReference>
<reference evidence="4" key="1">
    <citation type="journal article" date="2014" name="BMC Genomics">
        <title>Genome characteristics reveal the impact of lichenization on lichen-forming fungus Endocarpon pusillum Hedwig (Verrucariales, Ascomycota).</title>
        <authorList>
            <person name="Wang Y.-Y."/>
            <person name="Liu B."/>
            <person name="Zhang X.-Y."/>
            <person name="Zhou Q.-M."/>
            <person name="Zhang T."/>
            <person name="Li H."/>
            <person name="Yu Y.-F."/>
            <person name="Zhang X.-L."/>
            <person name="Hao X.-Y."/>
            <person name="Wang M."/>
            <person name="Wang L."/>
            <person name="Wei J.-C."/>
        </authorList>
    </citation>
    <scope>NUCLEOTIDE SEQUENCE [LARGE SCALE GENOMIC DNA]</scope>
    <source>
        <strain evidence="4">Z07020 / HMAS-L-300199</strain>
    </source>
</reference>
<dbReference type="eggNOG" id="KOG1987">
    <property type="taxonomic scope" value="Eukaryota"/>
</dbReference>
<dbReference type="RefSeq" id="XP_007803392.1">
    <property type="nucleotide sequence ID" value="XM_007805201.1"/>
</dbReference>
<name>U1GFP9_ENDPU</name>
<gene>
    <name evidence="3" type="ORF">EPUS_06723</name>
</gene>
<feature type="region of interest" description="Disordered" evidence="1">
    <location>
        <begin position="1"/>
        <end position="22"/>
    </location>
</feature>
<dbReference type="PROSITE" id="PS50097">
    <property type="entry name" value="BTB"/>
    <property type="match status" value="1"/>
</dbReference>
<feature type="region of interest" description="Disordered" evidence="1">
    <location>
        <begin position="51"/>
        <end position="71"/>
    </location>
</feature>
<dbReference type="Gene3D" id="3.30.710.10">
    <property type="entry name" value="Potassium Channel Kv1.1, Chain A"/>
    <property type="match status" value="1"/>
</dbReference>
<dbReference type="CDD" id="cd18186">
    <property type="entry name" value="BTB_POZ_ZBTB_KLHL-like"/>
    <property type="match status" value="1"/>
</dbReference>
<evidence type="ECO:0000259" key="2">
    <source>
        <dbReference type="PROSITE" id="PS50097"/>
    </source>
</evidence>
<organism evidence="3 4">
    <name type="scientific">Endocarpon pusillum (strain Z07020 / HMAS-L-300199)</name>
    <name type="common">Lichen-forming fungus</name>
    <dbReference type="NCBI Taxonomy" id="1263415"/>
    <lineage>
        <taxon>Eukaryota</taxon>
        <taxon>Fungi</taxon>
        <taxon>Dikarya</taxon>
        <taxon>Ascomycota</taxon>
        <taxon>Pezizomycotina</taxon>
        <taxon>Eurotiomycetes</taxon>
        <taxon>Chaetothyriomycetidae</taxon>
        <taxon>Verrucariales</taxon>
        <taxon>Verrucariaceae</taxon>
        <taxon>Endocarpon</taxon>
    </lineage>
</organism>
<dbReference type="OrthoDB" id="6359816at2759"/>
<keyword evidence="4" id="KW-1185">Reference proteome</keyword>
<dbReference type="AlphaFoldDB" id="U1GFP9"/>
<dbReference type="SUPFAM" id="SSF54695">
    <property type="entry name" value="POZ domain"/>
    <property type="match status" value="1"/>
</dbReference>
<evidence type="ECO:0000256" key="1">
    <source>
        <dbReference type="SAM" id="MobiDB-lite"/>
    </source>
</evidence>
<dbReference type="InterPro" id="IPR011333">
    <property type="entry name" value="SKP1/BTB/POZ_sf"/>
</dbReference>
<sequence length="339" mass="37028">MFPSSGRVQTDTPAQSPPPVRNVFGGHLNIAYNQPAESVFASAKEYASAPASAPGSNNFRFPTQGPAKKQGNDLKATQHDLFNKEKYSDMTIKCKTREWKCHRAILCPRCPFFEAACGGQFTEASTREIDLSCDDENALGIMLQYLYTYEILNHGLTTATSFQLFILGDKYELEEIRDTGMQNLSKEITNLTAADGQWAAEWYPQISQLQQRGAEKLKGQLANAIAKHAREMIKHENVRELVASDGALAVLLVEKLANPPSAMFGLSNDVPAFSNWLGNQGASPSVPESQTLNLAYCHITNESGYLVWRIAGIDRYGNIAGTELSWLSGGSGTLAPATA</sequence>
<dbReference type="GeneID" id="19241616"/>
<dbReference type="Proteomes" id="UP000019373">
    <property type="component" value="Unassembled WGS sequence"/>
</dbReference>
<dbReference type="Pfam" id="PF00651">
    <property type="entry name" value="BTB"/>
    <property type="match status" value="1"/>
</dbReference>
<evidence type="ECO:0000313" key="3">
    <source>
        <dbReference type="EMBL" id="ERF70938.1"/>
    </source>
</evidence>
<dbReference type="EMBL" id="KE721277">
    <property type="protein sequence ID" value="ERF70938.1"/>
    <property type="molecule type" value="Genomic_DNA"/>
</dbReference>
<feature type="domain" description="BTB" evidence="2">
    <location>
        <begin position="88"/>
        <end position="151"/>
    </location>
</feature>
<dbReference type="SMART" id="SM00225">
    <property type="entry name" value="BTB"/>
    <property type="match status" value="1"/>
</dbReference>
<proteinExistence type="predicted"/>
<dbReference type="HOGENOM" id="CLU_818980_0_0_1"/>
<feature type="compositionally biased region" description="Polar residues" evidence="1">
    <location>
        <begin position="1"/>
        <end position="14"/>
    </location>
</feature>
<dbReference type="PANTHER" id="PTHR24413">
    <property type="entry name" value="SPECKLE-TYPE POZ PROTEIN"/>
    <property type="match status" value="1"/>
</dbReference>
<evidence type="ECO:0000313" key="4">
    <source>
        <dbReference type="Proteomes" id="UP000019373"/>
    </source>
</evidence>
<protein>
    <recommendedName>
        <fullName evidence="2">BTB domain-containing protein</fullName>
    </recommendedName>
</protein>
<accession>U1GFP9</accession>